<proteinExistence type="predicted"/>
<feature type="region of interest" description="Disordered" evidence="1">
    <location>
        <begin position="478"/>
        <end position="498"/>
    </location>
</feature>
<dbReference type="EMBL" id="JDVG02000325">
    <property type="protein sequence ID" value="KFB72871.1"/>
    <property type="molecule type" value="Genomic_DNA"/>
</dbReference>
<dbReference type="AlphaFoldDB" id="A0A080LW49"/>
<organism evidence="2 3">
    <name type="scientific">Candidatus Accumulibacter phosphatis</name>
    <dbReference type="NCBI Taxonomy" id="327160"/>
    <lineage>
        <taxon>Bacteria</taxon>
        <taxon>Pseudomonadati</taxon>
        <taxon>Pseudomonadota</taxon>
        <taxon>Betaproteobacteria</taxon>
        <taxon>Candidatus Accumulibacter</taxon>
    </lineage>
</organism>
<evidence type="ECO:0000313" key="2">
    <source>
        <dbReference type="EMBL" id="KFB72871.1"/>
    </source>
</evidence>
<evidence type="ECO:0008006" key="4">
    <source>
        <dbReference type="Google" id="ProtNLM"/>
    </source>
</evidence>
<evidence type="ECO:0000256" key="1">
    <source>
        <dbReference type="SAM" id="MobiDB-lite"/>
    </source>
</evidence>
<feature type="compositionally biased region" description="Basic and acidic residues" evidence="1">
    <location>
        <begin position="478"/>
        <end position="490"/>
    </location>
</feature>
<gene>
    <name evidence="2" type="ORF">AW09_001917</name>
</gene>
<name>A0A080LW49_9PROT</name>
<evidence type="ECO:0000313" key="3">
    <source>
        <dbReference type="Proteomes" id="UP000020077"/>
    </source>
</evidence>
<comment type="caution">
    <text evidence="2">The sequence shown here is derived from an EMBL/GenBank/DDBJ whole genome shotgun (WGS) entry which is preliminary data.</text>
</comment>
<sequence>MSTLIDSAARGGVAKPLPAALADLMPADCAAAAEWLNRGCACVSVDHQSLKLALEEGQGCVSHAELLATRPHLFSDSVVFVSEAHLLRMAETIAALERVLPLSAYRERVLAYAPAIARHSPAAAGVFLGYDFHLGPQGPQLIEINSNAGGALLNARLLRAQRACCAPVAKMMPAPRALEAAFVRMFREEWRLAQLARVAQGQSEAGERPLMRIAIVDTRPSEQYLAPEFELFRELFEAHGLATMVADPDELAFDGQRLTCRGARIDLVYNRLTDFALAEPQHAALRAAYLADAVVLTPHPQMHALYADKRNLVALGDEQWLAQIGVGEHDRQLLASNIPRTEEVLPADADAFWSSRKQWFFKPAAGFGSKAAYRGDKITRRVFAEIARGGYVAQALVAPSERHLLVDGVGQDFKLDLRNYVYRGEVQLLSARTVARRPISVRRVAALRRCCRSPVRSCPEAADESLRGRRLFRFGQDDAARETPAADHRARPAGLGDQAYAPQFRYRSSRQGLLPSPPGGGRRSAAGQRFALGADERATRRARTVIGRPSGPIFAM</sequence>
<dbReference type="Proteomes" id="UP000020077">
    <property type="component" value="Unassembled WGS sequence"/>
</dbReference>
<protein>
    <recommendedName>
        <fullName evidence="4">Circularly permuted ATPgrasp domain-containing protein</fullName>
    </recommendedName>
</protein>
<accession>A0A080LW49</accession>
<reference evidence="2 3" key="1">
    <citation type="submission" date="2014-02" db="EMBL/GenBank/DDBJ databases">
        <title>Expanding our view of genomic diversity in Candidatus Accumulibacter clades.</title>
        <authorList>
            <person name="Skennerton C.T."/>
            <person name="Barr J.J."/>
            <person name="Slater F.R."/>
            <person name="Bond P.L."/>
            <person name="Tyson G.W."/>
        </authorList>
    </citation>
    <scope>NUCLEOTIDE SEQUENCE [LARGE SCALE GENOMIC DNA]</scope>
    <source>
        <strain evidence="3">BA-91</strain>
    </source>
</reference>